<protein>
    <submittedName>
        <fullName evidence="1">Uncharacterized protein</fullName>
    </submittedName>
</protein>
<dbReference type="AlphaFoldDB" id="A0A3Q3K7M5"/>
<reference evidence="1" key="1">
    <citation type="submission" date="2025-08" db="UniProtKB">
        <authorList>
            <consortium name="Ensembl"/>
        </authorList>
    </citation>
    <scope>IDENTIFICATION</scope>
</reference>
<dbReference type="Proteomes" id="UP000261600">
    <property type="component" value="Unplaced"/>
</dbReference>
<dbReference type="Ensembl" id="ENSMALT00000029588.1">
    <property type="protein sequence ID" value="ENSMALP00000029065.1"/>
    <property type="gene ID" value="ENSMALG00000020112.1"/>
</dbReference>
<organism evidence="1 2">
    <name type="scientific">Monopterus albus</name>
    <name type="common">Swamp eel</name>
    <dbReference type="NCBI Taxonomy" id="43700"/>
    <lineage>
        <taxon>Eukaryota</taxon>
        <taxon>Metazoa</taxon>
        <taxon>Chordata</taxon>
        <taxon>Craniata</taxon>
        <taxon>Vertebrata</taxon>
        <taxon>Euteleostomi</taxon>
        <taxon>Actinopterygii</taxon>
        <taxon>Neopterygii</taxon>
        <taxon>Teleostei</taxon>
        <taxon>Neoteleostei</taxon>
        <taxon>Acanthomorphata</taxon>
        <taxon>Anabantaria</taxon>
        <taxon>Synbranchiformes</taxon>
        <taxon>Synbranchidae</taxon>
        <taxon>Monopterus</taxon>
    </lineage>
</organism>
<accession>A0A3Q3K7M5</accession>
<evidence type="ECO:0000313" key="1">
    <source>
        <dbReference type="Ensembl" id="ENSMALP00000029065.1"/>
    </source>
</evidence>
<sequence>MNIMWIKAKRVILARETYLLWWCRFLFRLYFSYSVYKCVCEWIGNGKTNSNTERKGLCFIYALTFVRLSLSKPASLSFCCCDAIHAPCPVIQESIAHNVILALNRGLGQCEHGAVDS</sequence>
<keyword evidence="2" id="KW-1185">Reference proteome</keyword>
<name>A0A3Q3K7M5_MONAL</name>
<evidence type="ECO:0000313" key="2">
    <source>
        <dbReference type="Proteomes" id="UP000261600"/>
    </source>
</evidence>
<reference evidence="1" key="2">
    <citation type="submission" date="2025-09" db="UniProtKB">
        <authorList>
            <consortium name="Ensembl"/>
        </authorList>
    </citation>
    <scope>IDENTIFICATION</scope>
</reference>
<proteinExistence type="predicted"/>